<sequence>MEKSEHMEKNGNNLVQLATIAAAHGIKGDVKLITFTADPLGILSYDRLFDENGRAFKIENSRKAGHAIIVHFSGVDDRNSAEALNGTALYIERQQLPDNLEEDEFYQTDLIGLDVRDGNGRIIGKVNAFFDFGGGDILELKVEGEGLKFIPFSKAAVPEINIEKGFIGIDRVAAGLVADETDVEGGES</sequence>
<keyword evidence="3 5" id="KW-0698">rRNA processing</keyword>
<protein>
    <recommendedName>
        <fullName evidence="5">Ribosome maturation factor RimM</fullName>
    </recommendedName>
</protein>
<proteinExistence type="inferred from homology"/>
<evidence type="ECO:0000256" key="4">
    <source>
        <dbReference type="ARBA" id="ARBA00023186"/>
    </source>
</evidence>
<evidence type="ECO:0000256" key="5">
    <source>
        <dbReference type="HAMAP-Rule" id="MF_00014"/>
    </source>
</evidence>
<keyword evidence="1 5" id="KW-0963">Cytoplasm</keyword>
<evidence type="ECO:0000259" key="6">
    <source>
        <dbReference type="Pfam" id="PF01782"/>
    </source>
</evidence>
<dbReference type="GO" id="GO:0005840">
    <property type="term" value="C:ribosome"/>
    <property type="evidence" value="ECO:0007669"/>
    <property type="project" value="InterPro"/>
</dbReference>
<name>A0A1U9MKK1_9HYPH</name>
<dbReference type="GO" id="GO:0042274">
    <property type="term" value="P:ribosomal small subunit biogenesis"/>
    <property type="evidence" value="ECO:0007669"/>
    <property type="project" value="UniProtKB-UniRule"/>
</dbReference>
<dbReference type="InterPro" id="IPR009000">
    <property type="entry name" value="Transl_B-barrel_sf"/>
</dbReference>
<keyword evidence="4 5" id="KW-0143">Chaperone</keyword>
<evidence type="ECO:0000256" key="1">
    <source>
        <dbReference type="ARBA" id="ARBA00022490"/>
    </source>
</evidence>
<dbReference type="GO" id="GO:0006364">
    <property type="term" value="P:rRNA processing"/>
    <property type="evidence" value="ECO:0007669"/>
    <property type="project" value="UniProtKB-UniRule"/>
</dbReference>
<comment type="similarity">
    <text evidence="5">Belongs to the RimM family.</text>
</comment>
<comment type="subunit">
    <text evidence="5">Binds ribosomal protein uS19.</text>
</comment>
<evidence type="ECO:0000313" key="8">
    <source>
        <dbReference type="EMBL" id="AQT48424.1"/>
    </source>
</evidence>
<dbReference type="Gene3D" id="2.30.30.240">
    <property type="entry name" value="PRC-barrel domain"/>
    <property type="match status" value="1"/>
</dbReference>
<dbReference type="GO" id="GO:0005737">
    <property type="term" value="C:cytoplasm"/>
    <property type="evidence" value="ECO:0007669"/>
    <property type="project" value="UniProtKB-SubCell"/>
</dbReference>
<dbReference type="PANTHER" id="PTHR33692:SF1">
    <property type="entry name" value="RIBOSOME MATURATION FACTOR RIMM"/>
    <property type="match status" value="1"/>
</dbReference>
<feature type="domain" description="PRC-barrel" evidence="7">
    <location>
        <begin position="102"/>
        <end position="172"/>
    </location>
</feature>
<dbReference type="HAMAP" id="MF_00014">
    <property type="entry name" value="Ribosome_mat_RimM"/>
    <property type="match status" value="1"/>
</dbReference>
<dbReference type="GO" id="GO:0043022">
    <property type="term" value="F:ribosome binding"/>
    <property type="evidence" value="ECO:0007669"/>
    <property type="project" value="InterPro"/>
</dbReference>
<comment type="domain">
    <text evidence="5">The PRC barrel domain binds ribosomal protein uS19.</text>
</comment>
<accession>A0A1U9MKK1</accession>
<dbReference type="Pfam" id="PF05239">
    <property type="entry name" value="PRC"/>
    <property type="match status" value="1"/>
</dbReference>
<evidence type="ECO:0000259" key="7">
    <source>
        <dbReference type="Pfam" id="PF05239"/>
    </source>
</evidence>
<dbReference type="SUPFAM" id="SSF50346">
    <property type="entry name" value="PRC-barrel domain"/>
    <property type="match status" value="1"/>
</dbReference>
<keyword evidence="2 5" id="KW-0690">Ribosome biogenesis</keyword>
<dbReference type="InterPro" id="IPR011033">
    <property type="entry name" value="PRC_barrel-like_sf"/>
</dbReference>
<comment type="subcellular location">
    <subcellularLocation>
        <location evidence="5">Cytoplasm</location>
    </subcellularLocation>
</comment>
<evidence type="ECO:0000256" key="2">
    <source>
        <dbReference type="ARBA" id="ARBA00022517"/>
    </source>
</evidence>
<dbReference type="Gene3D" id="2.40.30.60">
    <property type="entry name" value="RimM"/>
    <property type="match status" value="1"/>
</dbReference>
<dbReference type="Pfam" id="PF01782">
    <property type="entry name" value="RimM"/>
    <property type="match status" value="1"/>
</dbReference>
<evidence type="ECO:0000256" key="3">
    <source>
        <dbReference type="ARBA" id="ARBA00022552"/>
    </source>
</evidence>
<dbReference type="NCBIfam" id="TIGR02273">
    <property type="entry name" value="16S_RimM"/>
    <property type="match status" value="1"/>
</dbReference>
<dbReference type="EMBL" id="CP015625">
    <property type="protein sequence ID" value="AQT48424.1"/>
    <property type="molecule type" value="Genomic_DNA"/>
</dbReference>
<keyword evidence="9" id="KW-1185">Reference proteome</keyword>
<feature type="domain" description="RimM N-terminal" evidence="6">
    <location>
        <begin position="17"/>
        <end position="95"/>
    </location>
</feature>
<dbReference type="InterPro" id="IPR027275">
    <property type="entry name" value="PRC-brl_dom"/>
</dbReference>
<dbReference type="KEGG" id="bapi:BBC0122_023550"/>
<organism evidence="8 9">
    <name type="scientific">Bartonella choladocola</name>
    <dbReference type="NCBI Taxonomy" id="2750995"/>
    <lineage>
        <taxon>Bacteria</taxon>
        <taxon>Pseudomonadati</taxon>
        <taxon>Pseudomonadota</taxon>
        <taxon>Alphaproteobacteria</taxon>
        <taxon>Hyphomicrobiales</taxon>
        <taxon>Bartonellaceae</taxon>
        <taxon>Bartonella</taxon>
    </lineage>
</organism>
<gene>
    <name evidence="5" type="primary">rimM</name>
    <name evidence="8" type="ORF">BBC0122_023550</name>
</gene>
<dbReference type="InterPro" id="IPR011961">
    <property type="entry name" value="RimM"/>
</dbReference>
<dbReference type="SUPFAM" id="SSF50447">
    <property type="entry name" value="Translation proteins"/>
    <property type="match status" value="1"/>
</dbReference>
<dbReference type="AlphaFoldDB" id="A0A1U9MKK1"/>
<evidence type="ECO:0000313" key="9">
    <source>
        <dbReference type="Proteomes" id="UP000189632"/>
    </source>
</evidence>
<dbReference type="InterPro" id="IPR002676">
    <property type="entry name" value="RimM_N"/>
</dbReference>
<dbReference type="PANTHER" id="PTHR33692">
    <property type="entry name" value="RIBOSOME MATURATION FACTOR RIMM"/>
    <property type="match status" value="1"/>
</dbReference>
<dbReference type="Proteomes" id="UP000189632">
    <property type="component" value="Chromosome"/>
</dbReference>
<comment type="function">
    <text evidence="5">An accessory protein needed during the final step in the assembly of 30S ribosomal subunit, possibly for assembly of the head region. Essential for efficient processing of 16S rRNA. May be needed both before and after RbfA during the maturation of 16S rRNA. It has affinity for free ribosomal 30S subunits but not for 70S ribosomes.</text>
</comment>
<reference evidence="8 9" key="1">
    <citation type="submission" date="2016-11" db="EMBL/GenBank/DDBJ databases">
        <title>Comparative genomics of Bartonella apis.</title>
        <authorList>
            <person name="Engel P."/>
        </authorList>
    </citation>
    <scope>NUCLEOTIDE SEQUENCE [LARGE SCALE GENOMIC DNA]</scope>
    <source>
        <strain evidence="8 9">BBC0122</strain>
    </source>
</reference>
<dbReference type="InterPro" id="IPR036976">
    <property type="entry name" value="RimM_N_sf"/>
</dbReference>